<gene>
    <name evidence="3" type="ORF">DY240_19915</name>
</gene>
<keyword evidence="4" id="KW-1185">Reference proteome</keyword>
<dbReference type="EMBL" id="QUAL01000183">
    <property type="protein sequence ID" value="RIQ19470.1"/>
    <property type="molecule type" value="Genomic_DNA"/>
</dbReference>
<dbReference type="NCBIfam" id="TIGR02679">
    <property type="entry name" value="TIGR02679 family protein"/>
    <property type="match status" value="1"/>
</dbReference>
<reference evidence="3 4" key="1">
    <citation type="submission" date="2018-09" db="EMBL/GenBank/DDBJ databases">
        <title>Isolation, diversity and antifungal activity of actinobacteria from wheat.</title>
        <authorList>
            <person name="Han C."/>
        </authorList>
    </citation>
    <scope>NUCLEOTIDE SEQUENCE [LARGE SCALE GENOMIC DNA]</scope>
    <source>
        <strain evidence="3 4">NEAU-YY265</strain>
    </source>
</reference>
<dbReference type="InterPro" id="IPR013495">
    <property type="entry name" value="CHP02679"/>
</dbReference>
<proteinExistence type="predicted"/>
<accession>A0A418KM56</accession>
<feature type="domain" description="Conserved hypothetical protein CHP02679 N terminus" evidence="2">
    <location>
        <begin position="36"/>
        <end position="247"/>
    </location>
</feature>
<dbReference type="InterPro" id="IPR024465">
    <property type="entry name" value="DUF2399"/>
</dbReference>
<dbReference type="RefSeq" id="WP_119661595.1">
    <property type="nucleotide sequence ID" value="NZ_QUAL01000183.1"/>
</dbReference>
<dbReference type="AlphaFoldDB" id="A0A418KM56"/>
<feature type="domain" description="DUF2399" evidence="1">
    <location>
        <begin position="268"/>
        <end position="416"/>
    </location>
</feature>
<organism evidence="3 4">
    <name type="scientific">Jiangella rhizosphaerae</name>
    <dbReference type="NCBI Taxonomy" id="2293569"/>
    <lineage>
        <taxon>Bacteria</taxon>
        <taxon>Bacillati</taxon>
        <taxon>Actinomycetota</taxon>
        <taxon>Actinomycetes</taxon>
        <taxon>Jiangellales</taxon>
        <taxon>Jiangellaceae</taxon>
        <taxon>Jiangella</taxon>
    </lineage>
</organism>
<protein>
    <submittedName>
        <fullName evidence="3">TIGR02679 family protein</fullName>
    </submittedName>
</protein>
<evidence type="ECO:0000313" key="4">
    <source>
        <dbReference type="Proteomes" id="UP000284057"/>
    </source>
</evidence>
<comment type="caution">
    <text evidence="3">The sequence shown here is derived from an EMBL/GenBank/DDBJ whole genome shotgun (WGS) entry which is preliminary data.</text>
</comment>
<evidence type="ECO:0000259" key="1">
    <source>
        <dbReference type="Pfam" id="PF09664"/>
    </source>
</evidence>
<dbReference type="Pfam" id="PF11796">
    <property type="entry name" value="DUF3323"/>
    <property type="match status" value="1"/>
</dbReference>
<name>A0A418KM56_9ACTN</name>
<dbReference type="OrthoDB" id="8188786at2"/>
<dbReference type="InterPro" id="IPR024466">
    <property type="entry name" value="CHP02679_N"/>
</dbReference>
<evidence type="ECO:0000313" key="3">
    <source>
        <dbReference type="EMBL" id="RIQ19470.1"/>
    </source>
</evidence>
<evidence type="ECO:0000259" key="2">
    <source>
        <dbReference type="Pfam" id="PF11796"/>
    </source>
</evidence>
<sequence>MDHSSADDRLRRLLGGPHTEWLVTRARRRLELGRPLTGTVTLVDASAEQRRAVELLLGRRPTSGASLSVSFDELDRTLRASGAGPDGLASAVERLTGPVRDRAGEAASVAAAWASAFRELDAVVGERPELTRWRAWLDTTGVVRRLVTEPVAARHVLDAVARVVSRLPSTGVPLGRLAAEACGDAHALDEGRPIATLALSAARALAGNSPAGGLPGDGASAGRRETWAAVGVYLDDLSSTVLCLGLPGDERSSLGRMLSAVRAGGEPCVLTLRQLRRHDGPVLPRGGVVRLCENPVVVAAAAEEFGSACPPLVCVNGRPSAAVWRLLDLLASDGAQFAYHGDFDWGGVAIATAVYERVGFAPWRYDAAAYDAATGSASLSGTPLPTPWDTSLFAAMSRRAVRIEEELVLDDLLGDLRP</sequence>
<dbReference type="Proteomes" id="UP000284057">
    <property type="component" value="Unassembled WGS sequence"/>
</dbReference>
<dbReference type="Pfam" id="PF09664">
    <property type="entry name" value="DUF2399"/>
    <property type="match status" value="1"/>
</dbReference>